<organism evidence="4 5">
    <name type="scientific">Oleomonas cavernae</name>
    <dbReference type="NCBI Taxonomy" id="2320859"/>
    <lineage>
        <taxon>Bacteria</taxon>
        <taxon>Pseudomonadati</taxon>
        <taxon>Pseudomonadota</taxon>
        <taxon>Alphaproteobacteria</taxon>
        <taxon>Acetobacterales</taxon>
        <taxon>Acetobacteraceae</taxon>
        <taxon>Oleomonas</taxon>
    </lineage>
</organism>
<feature type="compositionally biased region" description="Polar residues" evidence="3">
    <location>
        <begin position="557"/>
        <end position="573"/>
    </location>
</feature>
<dbReference type="PROSITE" id="PS00330">
    <property type="entry name" value="HEMOLYSIN_CALCIUM"/>
    <property type="match status" value="4"/>
</dbReference>
<reference evidence="4 5" key="1">
    <citation type="submission" date="2018-09" db="EMBL/GenBank/DDBJ databases">
        <authorList>
            <person name="Zhu H."/>
        </authorList>
    </citation>
    <scope>NUCLEOTIDE SEQUENCE [LARGE SCALE GENOMIC DNA]</scope>
    <source>
        <strain evidence="4 5">K1W22B-8</strain>
    </source>
</reference>
<dbReference type="OrthoDB" id="7285431at2"/>
<dbReference type="InterPro" id="IPR011049">
    <property type="entry name" value="Serralysin-like_metalloprot_C"/>
</dbReference>
<accession>A0A418WDX4</accession>
<dbReference type="InterPro" id="IPR050557">
    <property type="entry name" value="RTX_toxin/Mannuronan_C5-epim"/>
</dbReference>
<dbReference type="Proteomes" id="UP000284605">
    <property type="component" value="Unassembled WGS sequence"/>
</dbReference>
<protein>
    <submittedName>
        <fullName evidence="4">Calcium-binding protein</fullName>
    </submittedName>
</protein>
<gene>
    <name evidence="4" type="ORF">D3874_14920</name>
</gene>
<dbReference type="Gene3D" id="2.150.10.10">
    <property type="entry name" value="Serralysin-like metalloprotease, C-terminal"/>
    <property type="match status" value="4"/>
</dbReference>
<dbReference type="GO" id="GO:0005576">
    <property type="term" value="C:extracellular region"/>
    <property type="evidence" value="ECO:0007669"/>
    <property type="project" value="UniProtKB-SubCell"/>
</dbReference>
<feature type="region of interest" description="Disordered" evidence="3">
    <location>
        <begin position="1"/>
        <end position="30"/>
    </location>
</feature>
<evidence type="ECO:0000256" key="3">
    <source>
        <dbReference type="SAM" id="MobiDB-lite"/>
    </source>
</evidence>
<dbReference type="PANTHER" id="PTHR38340:SF1">
    <property type="entry name" value="S-LAYER PROTEIN"/>
    <property type="match status" value="1"/>
</dbReference>
<comment type="subcellular location">
    <subcellularLocation>
        <location evidence="1">Secreted</location>
    </subcellularLocation>
</comment>
<keyword evidence="5" id="KW-1185">Reference proteome</keyword>
<dbReference type="RefSeq" id="WP_119778785.1">
    <property type="nucleotide sequence ID" value="NZ_QYUK01000011.1"/>
</dbReference>
<dbReference type="InterPro" id="IPR018511">
    <property type="entry name" value="Hemolysin-typ_Ca-bd_CS"/>
</dbReference>
<dbReference type="Pfam" id="PF00353">
    <property type="entry name" value="HemolysinCabind"/>
    <property type="match status" value="7"/>
</dbReference>
<proteinExistence type="predicted"/>
<dbReference type="PANTHER" id="PTHR38340">
    <property type="entry name" value="S-LAYER PROTEIN"/>
    <property type="match status" value="1"/>
</dbReference>
<keyword evidence="2" id="KW-0964">Secreted</keyword>
<evidence type="ECO:0000256" key="2">
    <source>
        <dbReference type="ARBA" id="ARBA00022525"/>
    </source>
</evidence>
<dbReference type="PRINTS" id="PR00313">
    <property type="entry name" value="CABNDNGRPT"/>
</dbReference>
<comment type="caution">
    <text evidence="4">The sequence shown here is derived from an EMBL/GenBank/DDBJ whole genome shotgun (WGS) entry which is preliminary data.</text>
</comment>
<dbReference type="GO" id="GO:0005509">
    <property type="term" value="F:calcium ion binding"/>
    <property type="evidence" value="ECO:0007669"/>
    <property type="project" value="InterPro"/>
</dbReference>
<dbReference type="InterPro" id="IPR001343">
    <property type="entry name" value="Hemolysn_Ca-bd"/>
</dbReference>
<dbReference type="AlphaFoldDB" id="A0A418WDX4"/>
<evidence type="ECO:0000256" key="1">
    <source>
        <dbReference type="ARBA" id="ARBA00004613"/>
    </source>
</evidence>
<evidence type="ECO:0000313" key="4">
    <source>
        <dbReference type="EMBL" id="RJF88149.1"/>
    </source>
</evidence>
<evidence type="ECO:0000313" key="5">
    <source>
        <dbReference type="Proteomes" id="UP000284605"/>
    </source>
</evidence>
<name>A0A418WDX4_9PROT</name>
<sequence>MDFVGTNNNDTKQGTIDPDTFDMTQGGVDTVNGNGGDDKIDFGATLMAADKVNGGDGVDTLTLKGDYGAGLTFNSTTVRFVEKLEMTTGFSYDITTSNNTVAAGQAMTVSAYGVGFGGTGHYLHFNGSAETDGGFNVSDSYGDDILIGGQGADAMSMSYGGTDFVDGQGGNDVLVAENNFGAGDVFDGGAGSDVVYFRGVQPATVQLTGANFKNVETLNVTGDFGASFQAADSLLAAGQMLNIDVRSLAPGLSVVFNGSQETDGWFDFYDGAGNEVFTGGQSGDLFRAGYSGSDYFSGLGGDDSFYFNGGLDASDLVYGGSGYDTLDLTGDYSAGVYFADDGLAGLERVVLRSGFTYKLFLADGNLNTGESLLVSVSSALGSGNYAYIDASAETDAAYTMYDSAGNDTLIGGGGNDVFWLLEGGKDKVVGGGGSDTFVVDGPLSSGDSYNGGTGIDTLTIYNADGPAVVNLTLGKFSIGGVQGGTLTQIENISGSSFDDTLTGNNAANYVTGGLGADTISGGQGLDWLRGEDGNDTINGDAGADALEGGEGNDTLDGGTQNDSLSGGNGTDTLTGGAGNDTLHGGLMNDQLFGGLDLDALFGDEGHDRIDGGAGNDTLQGDAGRDTFVFATGTGVDTVKDFTNNYDYLDFTGSVANSFADIQSHMSQVGADVVIAFGTDKFILQGVNLGVLDASDFLF</sequence>
<dbReference type="SUPFAM" id="SSF51120">
    <property type="entry name" value="beta-Roll"/>
    <property type="match status" value="3"/>
</dbReference>
<feature type="compositionally biased region" description="Polar residues" evidence="3">
    <location>
        <begin position="1"/>
        <end position="14"/>
    </location>
</feature>
<dbReference type="EMBL" id="QYUK01000011">
    <property type="protein sequence ID" value="RJF88149.1"/>
    <property type="molecule type" value="Genomic_DNA"/>
</dbReference>
<feature type="region of interest" description="Disordered" evidence="3">
    <location>
        <begin position="530"/>
        <end position="576"/>
    </location>
</feature>